<dbReference type="Proteomes" id="UP000583127">
    <property type="component" value="Unassembled WGS sequence"/>
</dbReference>
<feature type="region of interest" description="Disordered" evidence="1">
    <location>
        <begin position="129"/>
        <end position="162"/>
    </location>
</feature>
<protein>
    <submittedName>
        <fullName evidence="2">Phage tail protein</fullName>
    </submittedName>
</protein>
<dbReference type="EMBL" id="JABBFZ010000006">
    <property type="protein sequence ID" value="NML31787.1"/>
    <property type="molecule type" value="Genomic_DNA"/>
</dbReference>
<evidence type="ECO:0000313" key="3">
    <source>
        <dbReference type="Proteomes" id="UP000583127"/>
    </source>
</evidence>
<reference evidence="2 3" key="1">
    <citation type="submission" date="2020-04" db="EMBL/GenBank/DDBJ databases">
        <title>Paraburkholderia sp. G-4-1-8 isolated from soil.</title>
        <authorList>
            <person name="Dahal R.H."/>
        </authorList>
    </citation>
    <scope>NUCLEOTIDE SEQUENCE [LARGE SCALE GENOMIC DNA]</scope>
    <source>
        <strain evidence="2 3">G-4-1-8</strain>
    </source>
</reference>
<name>A0A7X9X5F0_9BURK</name>
<comment type="caution">
    <text evidence="2">The sequence shown here is derived from an EMBL/GenBank/DDBJ whole genome shotgun (WGS) entry which is preliminary data.</text>
</comment>
<dbReference type="Pfam" id="PF06891">
    <property type="entry name" value="P2_Phage_GpR"/>
    <property type="match status" value="1"/>
</dbReference>
<keyword evidence="3" id="KW-1185">Reference proteome</keyword>
<accession>A0A7X9X5F0</accession>
<sequence>MKKIDSLRAAITAAYPRLADNPDSLMVFIDHGSVTGTATQSASFQWTYVAWLVLTDFAGDNDMLMSAILEWAKSHQPDLLENRDNASTGITFEADILNNACVDLSIRVRLVERAVEVRNADGTRSFKRVDDSLPGNINQDSAGWLPPRDAVTGTKPIDDTDP</sequence>
<evidence type="ECO:0000256" key="1">
    <source>
        <dbReference type="SAM" id="MobiDB-lite"/>
    </source>
</evidence>
<evidence type="ECO:0000313" key="2">
    <source>
        <dbReference type="EMBL" id="NML31787.1"/>
    </source>
</evidence>
<organism evidence="2 3">
    <name type="scientific">Paraburkholderia antibiotica</name>
    <dbReference type="NCBI Taxonomy" id="2728839"/>
    <lineage>
        <taxon>Bacteria</taxon>
        <taxon>Pseudomonadati</taxon>
        <taxon>Pseudomonadota</taxon>
        <taxon>Betaproteobacteria</taxon>
        <taxon>Burkholderiales</taxon>
        <taxon>Burkholderiaceae</taxon>
        <taxon>Paraburkholderia</taxon>
    </lineage>
</organism>
<dbReference type="InterPro" id="IPR009678">
    <property type="entry name" value="Phage_tail_completion_R"/>
</dbReference>
<dbReference type="RefSeq" id="WP_169498045.1">
    <property type="nucleotide sequence ID" value="NZ_JABBFZ010000006.1"/>
</dbReference>
<gene>
    <name evidence="2" type="ORF">HHL14_13180</name>
</gene>
<dbReference type="AlphaFoldDB" id="A0A7X9X5F0"/>
<proteinExistence type="predicted"/>